<evidence type="ECO:0000313" key="3">
    <source>
        <dbReference type="Proteomes" id="UP000242715"/>
    </source>
</evidence>
<evidence type="ECO:0000259" key="1">
    <source>
        <dbReference type="PROSITE" id="PS50879"/>
    </source>
</evidence>
<dbReference type="Proteomes" id="UP000242715">
    <property type="component" value="Unassembled WGS sequence"/>
</dbReference>
<evidence type="ECO:0000313" key="2">
    <source>
        <dbReference type="EMBL" id="GAU35983.1"/>
    </source>
</evidence>
<reference evidence="3" key="1">
    <citation type="journal article" date="2017" name="Front. Plant Sci.">
        <title>Climate Clever Clovers: New Paradigm to Reduce the Environmental Footprint of Ruminants by Breeding Low Methanogenic Forages Utilizing Haplotype Variation.</title>
        <authorList>
            <person name="Kaur P."/>
            <person name="Appels R."/>
            <person name="Bayer P.E."/>
            <person name="Keeble-Gagnere G."/>
            <person name="Wang J."/>
            <person name="Hirakawa H."/>
            <person name="Shirasawa K."/>
            <person name="Vercoe P."/>
            <person name="Stefanova K."/>
            <person name="Durmic Z."/>
            <person name="Nichols P."/>
            <person name="Revell C."/>
            <person name="Isobe S.N."/>
            <person name="Edwards D."/>
            <person name="Erskine W."/>
        </authorList>
    </citation>
    <scope>NUCLEOTIDE SEQUENCE [LARGE SCALE GENOMIC DNA]</scope>
    <source>
        <strain evidence="3">cv. Daliak</strain>
    </source>
</reference>
<dbReference type="PANTHER" id="PTHR47723:SF13">
    <property type="entry name" value="PUTATIVE-RELATED"/>
    <property type="match status" value="1"/>
</dbReference>
<dbReference type="GO" id="GO:0003676">
    <property type="term" value="F:nucleic acid binding"/>
    <property type="evidence" value="ECO:0007669"/>
    <property type="project" value="InterPro"/>
</dbReference>
<dbReference type="PANTHER" id="PTHR47723">
    <property type="entry name" value="OS05G0353850 PROTEIN"/>
    <property type="match status" value="1"/>
</dbReference>
<keyword evidence="3" id="KW-1185">Reference proteome</keyword>
<dbReference type="AlphaFoldDB" id="A0A2Z6N1M8"/>
<dbReference type="CDD" id="cd06222">
    <property type="entry name" value="RNase_H_like"/>
    <property type="match status" value="1"/>
</dbReference>
<dbReference type="EMBL" id="DF973612">
    <property type="protein sequence ID" value="GAU35983.1"/>
    <property type="molecule type" value="Genomic_DNA"/>
</dbReference>
<name>A0A2Z6N1M8_TRISU</name>
<dbReference type="PROSITE" id="PS50879">
    <property type="entry name" value="RNASE_H_1"/>
    <property type="match status" value="1"/>
</dbReference>
<dbReference type="InterPro" id="IPR002156">
    <property type="entry name" value="RNaseH_domain"/>
</dbReference>
<dbReference type="Pfam" id="PF13456">
    <property type="entry name" value="RVT_3"/>
    <property type="match status" value="1"/>
</dbReference>
<dbReference type="InterPro" id="IPR036397">
    <property type="entry name" value="RNaseH_sf"/>
</dbReference>
<dbReference type="GO" id="GO:0004523">
    <property type="term" value="F:RNA-DNA hybrid ribonuclease activity"/>
    <property type="evidence" value="ECO:0007669"/>
    <property type="project" value="InterPro"/>
</dbReference>
<accession>A0A2Z6N1M8</accession>
<dbReference type="InterPro" id="IPR053151">
    <property type="entry name" value="RNase_H-like"/>
</dbReference>
<proteinExistence type="predicted"/>
<gene>
    <name evidence="2" type="ORF">TSUD_207870</name>
</gene>
<organism evidence="2 3">
    <name type="scientific">Trifolium subterraneum</name>
    <name type="common">Subterranean clover</name>
    <dbReference type="NCBI Taxonomy" id="3900"/>
    <lineage>
        <taxon>Eukaryota</taxon>
        <taxon>Viridiplantae</taxon>
        <taxon>Streptophyta</taxon>
        <taxon>Embryophyta</taxon>
        <taxon>Tracheophyta</taxon>
        <taxon>Spermatophyta</taxon>
        <taxon>Magnoliopsida</taxon>
        <taxon>eudicotyledons</taxon>
        <taxon>Gunneridae</taxon>
        <taxon>Pentapetalae</taxon>
        <taxon>rosids</taxon>
        <taxon>fabids</taxon>
        <taxon>Fabales</taxon>
        <taxon>Fabaceae</taxon>
        <taxon>Papilionoideae</taxon>
        <taxon>50 kb inversion clade</taxon>
        <taxon>NPAAA clade</taxon>
        <taxon>Hologalegina</taxon>
        <taxon>IRL clade</taxon>
        <taxon>Trifolieae</taxon>
        <taxon>Trifolium</taxon>
    </lineage>
</organism>
<protein>
    <recommendedName>
        <fullName evidence="1">RNase H type-1 domain-containing protein</fullName>
    </recommendedName>
</protein>
<dbReference type="OrthoDB" id="1391789at2759"/>
<dbReference type="SUPFAM" id="SSF53098">
    <property type="entry name" value="Ribonuclease H-like"/>
    <property type="match status" value="1"/>
</dbReference>
<dbReference type="InterPro" id="IPR012337">
    <property type="entry name" value="RNaseH-like_sf"/>
</dbReference>
<feature type="domain" description="RNase H type-1" evidence="1">
    <location>
        <begin position="1"/>
        <end position="125"/>
    </location>
</feature>
<dbReference type="Gene3D" id="3.30.420.10">
    <property type="entry name" value="Ribonuclease H-like superfamily/Ribonuclease H"/>
    <property type="match status" value="1"/>
</dbReference>
<dbReference type="InterPro" id="IPR044730">
    <property type="entry name" value="RNase_H-like_dom_plant"/>
</dbReference>
<sequence>MFNTDGASRQGITAGCGGLLRNSSGHWLGGFSRHLGRCNAYLAELWGVFDGLTFAYDKGFKKIVLHVDSNVVVQTLQSDRDGSVVGWRLIQEIQRLLVMDWEVRICHSYRESNACVDALANLGCDHEPGMRVYEQCPTSLSSLLLADVMGITTPRVISL</sequence>